<sequence>MGRALAQASLLDWRYRGARELFNVSMKLAAVIADFIIGVRQRQLSDRRHV</sequence>
<dbReference type="AlphaFoldDB" id="A0A226X8E3"/>
<evidence type="ECO:0000313" key="1">
    <source>
        <dbReference type="EMBL" id="OXC79742.1"/>
    </source>
</evidence>
<accession>A0A226X8E3</accession>
<dbReference type="EMBL" id="MTHB01000032">
    <property type="protein sequence ID" value="OXC79742.1"/>
    <property type="molecule type" value="Genomic_DNA"/>
</dbReference>
<evidence type="ECO:0000313" key="2">
    <source>
        <dbReference type="Proteomes" id="UP000214720"/>
    </source>
</evidence>
<reference evidence="2" key="1">
    <citation type="submission" date="2017-01" db="EMBL/GenBank/DDBJ databases">
        <title>Genome Analysis of Deinococcus marmoris KOPRI26562.</title>
        <authorList>
            <person name="Kim J.H."/>
            <person name="Oh H.-M."/>
        </authorList>
    </citation>
    <scope>NUCLEOTIDE SEQUENCE [LARGE SCALE GENOMIC DNA]</scope>
    <source>
        <strain evidence="2">PAMC 26633</strain>
    </source>
</reference>
<organism evidence="1 2">
    <name type="scientific">Caballeronia sordidicola</name>
    <name type="common">Burkholderia sordidicola</name>
    <dbReference type="NCBI Taxonomy" id="196367"/>
    <lineage>
        <taxon>Bacteria</taxon>
        <taxon>Pseudomonadati</taxon>
        <taxon>Pseudomonadota</taxon>
        <taxon>Betaproteobacteria</taxon>
        <taxon>Burkholderiales</taxon>
        <taxon>Burkholderiaceae</taxon>
        <taxon>Caballeronia</taxon>
    </lineage>
</organism>
<dbReference type="Proteomes" id="UP000214720">
    <property type="component" value="Unassembled WGS sequence"/>
</dbReference>
<gene>
    <name evidence="1" type="ORF">BSU04_05680</name>
</gene>
<protein>
    <submittedName>
        <fullName evidence="1">Uncharacterized protein</fullName>
    </submittedName>
</protein>
<comment type="caution">
    <text evidence="1">The sequence shown here is derived from an EMBL/GenBank/DDBJ whole genome shotgun (WGS) entry which is preliminary data.</text>
</comment>
<proteinExistence type="predicted"/>
<name>A0A226X8E3_CABSO</name>